<comment type="caution">
    <text evidence="10">The sequence shown here is derived from an EMBL/GenBank/DDBJ whole genome shotgun (WGS) entry which is preliminary data.</text>
</comment>
<dbReference type="GO" id="GO:0043531">
    <property type="term" value="F:ADP binding"/>
    <property type="evidence" value="ECO:0007669"/>
    <property type="project" value="InterPro"/>
</dbReference>
<name>A0A8J5V3L1_ZIZPA</name>
<evidence type="ECO:0000256" key="5">
    <source>
        <dbReference type="ARBA" id="ARBA00022741"/>
    </source>
</evidence>
<keyword evidence="7" id="KW-0175">Coiled coil</keyword>
<dbReference type="CDD" id="cd18186">
    <property type="entry name" value="BTB_POZ_ZBTB_KLHL-like"/>
    <property type="match status" value="1"/>
</dbReference>
<dbReference type="EMBL" id="JAAALK010000287">
    <property type="protein sequence ID" value="KAG8057137.1"/>
    <property type="molecule type" value="Genomic_DNA"/>
</dbReference>
<dbReference type="InterPro" id="IPR044974">
    <property type="entry name" value="Disease_R_plants"/>
</dbReference>
<feature type="compositionally biased region" description="Pro residues" evidence="8">
    <location>
        <begin position="298"/>
        <end position="308"/>
    </location>
</feature>
<dbReference type="InterPro" id="IPR055414">
    <property type="entry name" value="LRR_R13L4/SHOC2-like"/>
</dbReference>
<dbReference type="FunFam" id="1.10.10.10:FF:000322">
    <property type="entry name" value="Probable disease resistance protein At1g63360"/>
    <property type="match status" value="1"/>
</dbReference>
<dbReference type="GO" id="GO:0009626">
    <property type="term" value="P:plant-type hypersensitive response"/>
    <property type="evidence" value="ECO:0007669"/>
    <property type="project" value="UniProtKB-ARBA"/>
</dbReference>
<sequence>MATATATATVRSRSCTRPRNILRVEGSLVQWEIQSASRTTLQSDTFRMGHWTWQLQLTKGFSYALILPTHPLVLRTKSFVHARSGLSRVLREGILTDITVNAGDGSIRAHRAVLAERSPVFMRVFTIDLKEKLLSTVDITDKSLEGCWAFIGYLYNNNSDDETLAHLDELLAASHKYDVKDLTTVCKRIMVEETATEKLLERLQMVHLYQLPELKGVCIRLLVDFRRMYEIPDDFDAFLKTADASLVDEVMERYKLLDFKTSGLSADLVDVEMDLSANMLALICSPISCGCARRRRPSAPPPHPPPPTGDREDDAGAPFPSLRRGSGWFPQAPRRRRRPPPLVSSFCSRNRQCACAARCHGRVMRRQGRKRPDLVVQRSQAPSWWRPAAPLHGVLPPSRLSRGYRSNMVIHTRIAMAGETLKLARPLLAKRAELKKAELVTALPVNMKLIKDELELINAFLKELGMNGCKSEVVETWIRQVRRLAHDMEDVVDGFMYVIGKNKQKESQTYVKKIIKKPQSLFSLDEIAIKADMINKELMELSKRLGRWTQPILGGSNIPATNYDTEQQLYLPGYDYSINDAELVGIDKNRQTLLESLHLEDYSLRIIAVWGMGGLGKSTLVNNVYKNEAILSNFNCRAWLSISQSYKMHDILQNMLKEFCGKDSREFDAENMSSTELRVELTKILGKKRYLIILDDVWSSSDFLKIREVLVDNGLGSRVIITTRIEEVASIAEDGCKISLEPLNNHDAWLLFCRKAFPKTENHICPPELHQCGMDIIEKCDGLPLALVAIGSLLSFKSKNKKNWRLFYNQLILEVHNNANLNKVEKILNLSYKHLPNHLKNCFLYCALFPEDYLIHRKRLIRLWISEGFIDQKEACNLEDVAEGYLIELVQRSMLQVVSRNSFNRIQCLRMHDIVRELAILQSKKESFCIIYDDPYGMVQGGLDSRRVSVLNCHNDIQSSIESSRLRTFIAFDTSMAISSLSHFILSKSKYLTVLDLSGLPIETIPYSVGQLFNLRFLCLDDTNVKEFPKSIKKLHNLQTLSLERTQLLNFPRGFSNLKKLRHLLVWKLVDSTYKSLNNWESMEPFEGLWNLKELQSLSEVRATKVFVAKLGNLSQLRSLCITYVRSTHCKQLCYSLSMMHQLAKLSIRARNEDELLLMDDLTLLNPLEKLELIGQLSERTLESPFFSTHGNELLQMELSWCHLAVNPVARLADFSNLTELRLIRVYTGHRLCFHANCFPNLKKAVFWDLQRVNQMFIQEGALANLHYLHIDSLMELRDIPIGIEFLSSVKEAYFTRMHSDFIRNLQTGKVNHIPKVHWSTQGLSADLPEPANLPGTSSNPEWRILGGSGWVFI</sequence>
<evidence type="ECO:0000313" key="11">
    <source>
        <dbReference type="Proteomes" id="UP000729402"/>
    </source>
</evidence>
<dbReference type="GO" id="GO:0042742">
    <property type="term" value="P:defense response to bacterium"/>
    <property type="evidence" value="ECO:0007669"/>
    <property type="project" value="UniProtKB-ARBA"/>
</dbReference>
<dbReference type="FunFam" id="3.40.50.300:FF:001091">
    <property type="entry name" value="Probable disease resistance protein At1g61300"/>
    <property type="match status" value="1"/>
</dbReference>
<gene>
    <name evidence="10" type="ORF">GUJ93_ZPchr0002g24097</name>
</gene>
<protein>
    <recommendedName>
        <fullName evidence="9">BTB domain-containing protein</fullName>
    </recommendedName>
</protein>
<keyword evidence="6" id="KW-0611">Plant defense</keyword>
<comment type="similarity">
    <text evidence="2">Belongs to the disease resistance NB-LRR family.</text>
</comment>
<comment type="pathway">
    <text evidence="1">Protein modification; protein ubiquitination.</text>
</comment>
<dbReference type="Pfam" id="PF23559">
    <property type="entry name" value="WHD_DRP"/>
    <property type="match status" value="1"/>
</dbReference>
<dbReference type="PANTHER" id="PTHR23155:SF1232">
    <property type="entry name" value="OS09G0270700 PROTEIN"/>
    <property type="match status" value="1"/>
</dbReference>
<keyword evidence="4" id="KW-0677">Repeat</keyword>
<evidence type="ECO:0000256" key="7">
    <source>
        <dbReference type="ARBA" id="ARBA00023054"/>
    </source>
</evidence>
<dbReference type="InterPro" id="IPR000210">
    <property type="entry name" value="BTB/POZ_dom"/>
</dbReference>
<feature type="domain" description="BTB" evidence="9">
    <location>
        <begin position="96"/>
        <end position="163"/>
    </location>
</feature>
<reference evidence="10" key="1">
    <citation type="journal article" date="2021" name="bioRxiv">
        <title>Whole Genome Assembly and Annotation of Northern Wild Rice, Zizania palustris L., Supports a Whole Genome Duplication in the Zizania Genus.</title>
        <authorList>
            <person name="Haas M."/>
            <person name="Kono T."/>
            <person name="Macchietto M."/>
            <person name="Millas R."/>
            <person name="McGilp L."/>
            <person name="Shao M."/>
            <person name="Duquette J."/>
            <person name="Hirsch C.N."/>
            <person name="Kimball J."/>
        </authorList>
    </citation>
    <scope>NUCLEOTIDE SEQUENCE</scope>
    <source>
        <tissue evidence="10">Fresh leaf tissue</tissue>
    </source>
</reference>
<feature type="region of interest" description="Disordered" evidence="8">
    <location>
        <begin position="294"/>
        <end position="343"/>
    </location>
</feature>
<dbReference type="Pfam" id="PF00651">
    <property type="entry name" value="BTB"/>
    <property type="match status" value="1"/>
</dbReference>
<dbReference type="InterPro" id="IPR041118">
    <property type="entry name" value="Rx_N"/>
</dbReference>
<dbReference type="CDD" id="cd14798">
    <property type="entry name" value="RX-CC_like"/>
    <property type="match status" value="1"/>
</dbReference>
<dbReference type="PANTHER" id="PTHR23155">
    <property type="entry name" value="DISEASE RESISTANCE PROTEIN RP"/>
    <property type="match status" value="1"/>
</dbReference>
<evidence type="ECO:0000256" key="1">
    <source>
        <dbReference type="ARBA" id="ARBA00004906"/>
    </source>
</evidence>
<proteinExistence type="inferred from homology"/>
<keyword evidence="11" id="KW-1185">Reference proteome</keyword>
<dbReference type="Pfam" id="PF23598">
    <property type="entry name" value="LRR_14"/>
    <property type="match status" value="1"/>
</dbReference>
<dbReference type="OrthoDB" id="646178at2759"/>
<dbReference type="InterPro" id="IPR002182">
    <property type="entry name" value="NB-ARC"/>
</dbReference>
<dbReference type="PROSITE" id="PS50097">
    <property type="entry name" value="BTB"/>
    <property type="match status" value="1"/>
</dbReference>
<evidence type="ECO:0000256" key="6">
    <source>
        <dbReference type="ARBA" id="ARBA00022821"/>
    </source>
</evidence>
<evidence type="ECO:0000259" key="9">
    <source>
        <dbReference type="PROSITE" id="PS50097"/>
    </source>
</evidence>
<dbReference type="InterPro" id="IPR038005">
    <property type="entry name" value="RX-like_CC"/>
</dbReference>
<evidence type="ECO:0000256" key="2">
    <source>
        <dbReference type="ARBA" id="ARBA00008894"/>
    </source>
</evidence>
<dbReference type="Proteomes" id="UP000729402">
    <property type="component" value="Unassembled WGS sequence"/>
</dbReference>
<evidence type="ECO:0000313" key="10">
    <source>
        <dbReference type="EMBL" id="KAG8057137.1"/>
    </source>
</evidence>
<evidence type="ECO:0000256" key="3">
    <source>
        <dbReference type="ARBA" id="ARBA00022614"/>
    </source>
</evidence>
<keyword evidence="5" id="KW-0547">Nucleotide-binding</keyword>
<accession>A0A8J5V3L1</accession>
<evidence type="ECO:0000256" key="4">
    <source>
        <dbReference type="ARBA" id="ARBA00022737"/>
    </source>
</evidence>
<reference evidence="10" key="2">
    <citation type="submission" date="2021-02" db="EMBL/GenBank/DDBJ databases">
        <authorList>
            <person name="Kimball J.A."/>
            <person name="Haas M.W."/>
            <person name="Macchietto M."/>
            <person name="Kono T."/>
            <person name="Duquette J."/>
            <person name="Shao M."/>
        </authorList>
    </citation>
    <scope>NUCLEOTIDE SEQUENCE</scope>
    <source>
        <tissue evidence="10">Fresh leaf tissue</tissue>
    </source>
</reference>
<organism evidence="10 11">
    <name type="scientific">Zizania palustris</name>
    <name type="common">Northern wild rice</name>
    <dbReference type="NCBI Taxonomy" id="103762"/>
    <lineage>
        <taxon>Eukaryota</taxon>
        <taxon>Viridiplantae</taxon>
        <taxon>Streptophyta</taxon>
        <taxon>Embryophyta</taxon>
        <taxon>Tracheophyta</taxon>
        <taxon>Spermatophyta</taxon>
        <taxon>Magnoliopsida</taxon>
        <taxon>Liliopsida</taxon>
        <taxon>Poales</taxon>
        <taxon>Poaceae</taxon>
        <taxon>BOP clade</taxon>
        <taxon>Oryzoideae</taxon>
        <taxon>Oryzeae</taxon>
        <taxon>Zizaniinae</taxon>
        <taxon>Zizania</taxon>
    </lineage>
</organism>
<dbReference type="Pfam" id="PF00931">
    <property type="entry name" value="NB-ARC"/>
    <property type="match status" value="1"/>
</dbReference>
<keyword evidence="3" id="KW-0433">Leucine-rich repeat</keyword>
<dbReference type="Pfam" id="PF18052">
    <property type="entry name" value="Rx_N"/>
    <property type="match status" value="1"/>
</dbReference>
<dbReference type="GO" id="GO:0002758">
    <property type="term" value="P:innate immune response-activating signaling pathway"/>
    <property type="evidence" value="ECO:0007669"/>
    <property type="project" value="UniProtKB-ARBA"/>
</dbReference>
<dbReference type="SMART" id="SM00225">
    <property type="entry name" value="BTB"/>
    <property type="match status" value="1"/>
</dbReference>
<dbReference type="InterPro" id="IPR058922">
    <property type="entry name" value="WHD_DRP"/>
</dbReference>
<evidence type="ECO:0000256" key="8">
    <source>
        <dbReference type="SAM" id="MobiDB-lite"/>
    </source>
</evidence>